<reference evidence="1" key="2">
    <citation type="submission" date="2021-01" db="EMBL/GenBank/DDBJ databases">
        <authorList>
            <person name="Schikora-Tamarit M.A."/>
        </authorList>
    </citation>
    <scope>NUCLEOTIDE SEQUENCE</scope>
    <source>
        <strain evidence="1">CBS6341</strain>
    </source>
</reference>
<organism evidence="1 2">
    <name type="scientific">Wickerhamomyces mucosus</name>
    <dbReference type="NCBI Taxonomy" id="1378264"/>
    <lineage>
        <taxon>Eukaryota</taxon>
        <taxon>Fungi</taxon>
        <taxon>Dikarya</taxon>
        <taxon>Ascomycota</taxon>
        <taxon>Saccharomycotina</taxon>
        <taxon>Saccharomycetes</taxon>
        <taxon>Phaffomycetales</taxon>
        <taxon>Wickerhamomycetaceae</taxon>
        <taxon>Wickerhamomyces</taxon>
    </lineage>
</organism>
<dbReference type="AlphaFoldDB" id="A0A9P8TG33"/>
<sequence>MVSPFRVLFLPFMEVDLPPPVGAGVVDSSSLNAASTSERSFIVISGIKGNKVNDFFCIAIACALRKCLGSEL</sequence>
<name>A0A9P8TG33_9ASCO</name>
<gene>
    <name evidence="1" type="ORF">WICMUC_001861</name>
</gene>
<protein>
    <submittedName>
        <fullName evidence="1">Uncharacterized protein</fullName>
    </submittedName>
</protein>
<dbReference type="EMBL" id="JAEUBF010000550">
    <property type="protein sequence ID" value="KAH3677106.1"/>
    <property type="molecule type" value="Genomic_DNA"/>
</dbReference>
<evidence type="ECO:0000313" key="2">
    <source>
        <dbReference type="Proteomes" id="UP000769528"/>
    </source>
</evidence>
<dbReference type="Proteomes" id="UP000769528">
    <property type="component" value="Unassembled WGS sequence"/>
</dbReference>
<proteinExistence type="predicted"/>
<reference evidence="1" key="1">
    <citation type="journal article" date="2021" name="Open Biol.">
        <title>Shared evolutionary footprints suggest mitochondrial oxidative damage underlies multiple complex I losses in fungi.</title>
        <authorList>
            <person name="Schikora-Tamarit M.A."/>
            <person name="Marcet-Houben M."/>
            <person name="Nosek J."/>
            <person name="Gabaldon T."/>
        </authorList>
    </citation>
    <scope>NUCLEOTIDE SEQUENCE</scope>
    <source>
        <strain evidence="1">CBS6341</strain>
    </source>
</reference>
<keyword evidence="2" id="KW-1185">Reference proteome</keyword>
<accession>A0A9P8TG33</accession>
<evidence type="ECO:0000313" key="1">
    <source>
        <dbReference type="EMBL" id="KAH3677106.1"/>
    </source>
</evidence>
<comment type="caution">
    <text evidence="1">The sequence shown here is derived from an EMBL/GenBank/DDBJ whole genome shotgun (WGS) entry which is preliminary data.</text>
</comment>